<feature type="domain" description="ABC transmembrane type-1" evidence="13">
    <location>
        <begin position="273"/>
        <end position="546"/>
    </location>
</feature>
<dbReference type="EMBL" id="AZHB01000010">
    <property type="protein sequence ID" value="OAA63985.1"/>
    <property type="molecule type" value="Genomic_DNA"/>
</dbReference>
<evidence type="ECO:0000259" key="13">
    <source>
        <dbReference type="PROSITE" id="PS50929"/>
    </source>
</evidence>
<dbReference type="InterPro" id="IPR027417">
    <property type="entry name" value="P-loop_NTPase"/>
</dbReference>
<feature type="coiled-coil region" evidence="9">
    <location>
        <begin position="1443"/>
        <end position="1473"/>
    </location>
</feature>
<dbReference type="PANTHER" id="PTHR24223">
    <property type="entry name" value="ATP-BINDING CASSETTE SUB-FAMILY C"/>
    <property type="match status" value="1"/>
</dbReference>
<dbReference type="InterPro" id="IPR003439">
    <property type="entry name" value="ABC_transporter-like_ATP-bd"/>
</dbReference>
<dbReference type="GO" id="GO:0016887">
    <property type="term" value="F:ATP hydrolysis activity"/>
    <property type="evidence" value="ECO:0007669"/>
    <property type="project" value="InterPro"/>
</dbReference>
<protein>
    <submittedName>
        <fullName evidence="14">ABC transporter, transmembrane domain, type 1</fullName>
    </submittedName>
</protein>
<dbReference type="RefSeq" id="XP_018704634.1">
    <property type="nucleotide sequence ID" value="XM_018848299.1"/>
</dbReference>
<reference evidence="14 15" key="1">
    <citation type="journal article" date="2016" name="Genome Biol. Evol.">
        <title>Divergent and convergent evolution of fungal pathogenicity.</title>
        <authorList>
            <person name="Shang Y."/>
            <person name="Xiao G."/>
            <person name="Zheng P."/>
            <person name="Cen K."/>
            <person name="Zhan S."/>
            <person name="Wang C."/>
        </authorList>
    </citation>
    <scope>NUCLEOTIDE SEQUENCE [LARGE SCALE GENOMIC DNA]</scope>
    <source>
        <strain evidence="14 15">ARSEF 2679</strain>
    </source>
</reference>
<keyword evidence="4 11" id="KW-0812">Transmembrane</keyword>
<dbReference type="STRING" id="1081104.A0A167WMR5"/>
<name>A0A167WMR5_CORFA</name>
<dbReference type="SUPFAM" id="SSF52540">
    <property type="entry name" value="P-loop containing nucleoside triphosphate hydrolases"/>
    <property type="match status" value="2"/>
</dbReference>
<comment type="subcellular location">
    <subcellularLocation>
        <location evidence="1">Cell membrane</location>
        <topology evidence="1">Multi-pass membrane protein</topology>
    </subcellularLocation>
</comment>
<feature type="transmembrane region" description="Helical" evidence="11">
    <location>
        <begin position="515"/>
        <end position="538"/>
    </location>
</feature>
<dbReference type="GO" id="GO:0140359">
    <property type="term" value="F:ABC-type transporter activity"/>
    <property type="evidence" value="ECO:0007669"/>
    <property type="project" value="InterPro"/>
</dbReference>
<comment type="caution">
    <text evidence="14">The sequence shown here is derived from an EMBL/GenBank/DDBJ whole genome shotgun (WGS) entry which is preliminary data.</text>
</comment>
<dbReference type="SMART" id="SM00382">
    <property type="entry name" value="AAA"/>
    <property type="match status" value="2"/>
</dbReference>
<dbReference type="InterPro" id="IPR044726">
    <property type="entry name" value="ABCC_6TM_D2"/>
</dbReference>
<dbReference type="SUPFAM" id="SSF90123">
    <property type="entry name" value="ABC transporter transmembrane region"/>
    <property type="match status" value="2"/>
</dbReference>
<proteinExistence type="predicted"/>
<evidence type="ECO:0000256" key="9">
    <source>
        <dbReference type="SAM" id="Coils"/>
    </source>
</evidence>
<evidence type="ECO:0000259" key="12">
    <source>
        <dbReference type="PROSITE" id="PS50893"/>
    </source>
</evidence>
<dbReference type="InterPro" id="IPR003593">
    <property type="entry name" value="AAA+_ATPase"/>
</dbReference>
<feature type="domain" description="ABC transporter" evidence="12">
    <location>
        <begin position="1218"/>
        <end position="1453"/>
    </location>
</feature>
<evidence type="ECO:0000256" key="3">
    <source>
        <dbReference type="ARBA" id="ARBA00022475"/>
    </source>
</evidence>
<keyword evidence="2" id="KW-0813">Transport</keyword>
<feature type="domain" description="ABC transporter" evidence="12">
    <location>
        <begin position="618"/>
        <end position="845"/>
    </location>
</feature>
<dbReference type="GO" id="GO:0005524">
    <property type="term" value="F:ATP binding"/>
    <property type="evidence" value="ECO:0007669"/>
    <property type="project" value="UniProtKB-KW"/>
</dbReference>
<evidence type="ECO:0000313" key="14">
    <source>
        <dbReference type="EMBL" id="OAA63985.1"/>
    </source>
</evidence>
<feature type="transmembrane region" description="Helical" evidence="11">
    <location>
        <begin position="938"/>
        <end position="957"/>
    </location>
</feature>
<organism evidence="14 15">
    <name type="scientific">Cordyceps fumosorosea (strain ARSEF 2679)</name>
    <name type="common">Isaria fumosorosea</name>
    <dbReference type="NCBI Taxonomy" id="1081104"/>
    <lineage>
        <taxon>Eukaryota</taxon>
        <taxon>Fungi</taxon>
        <taxon>Dikarya</taxon>
        <taxon>Ascomycota</taxon>
        <taxon>Pezizomycotina</taxon>
        <taxon>Sordariomycetes</taxon>
        <taxon>Hypocreomycetidae</taxon>
        <taxon>Hypocreales</taxon>
        <taxon>Cordycipitaceae</taxon>
        <taxon>Cordyceps</taxon>
    </lineage>
</organism>
<evidence type="ECO:0000256" key="6">
    <source>
        <dbReference type="ARBA" id="ARBA00022840"/>
    </source>
</evidence>
<dbReference type="Gene3D" id="3.40.50.300">
    <property type="entry name" value="P-loop containing nucleotide triphosphate hydrolases"/>
    <property type="match status" value="2"/>
</dbReference>
<gene>
    <name evidence="14" type="ORF">ISF_04694</name>
</gene>
<accession>A0A167WMR5</accession>
<keyword evidence="6" id="KW-0067">ATP-binding</keyword>
<dbReference type="InterPro" id="IPR050173">
    <property type="entry name" value="ABC_transporter_C-like"/>
</dbReference>
<dbReference type="Gene3D" id="1.20.1560.10">
    <property type="entry name" value="ABC transporter type 1, transmembrane domain"/>
    <property type="match status" value="2"/>
</dbReference>
<feature type="transmembrane region" description="Helical" evidence="11">
    <location>
        <begin position="1124"/>
        <end position="1147"/>
    </location>
</feature>
<feature type="transmembrane region" description="Helical" evidence="11">
    <location>
        <begin position="59"/>
        <end position="82"/>
    </location>
</feature>
<feature type="transmembrane region" description="Helical" evidence="11">
    <location>
        <begin position="481"/>
        <end position="509"/>
    </location>
</feature>
<feature type="region of interest" description="Disordered" evidence="10">
    <location>
        <begin position="582"/>
        <end position="606"/>
    </location>
</feature>
<evidence type="ECO:0000256" key="4">
    <source>
        <dbReference type="ARBA" id="ARBA00022692"/>
    </source>
</evidence>
<keyword evidence="7 11" id="KW-1133">Transmembrane helix</keyword>
<dbReference type="PROSITE" id="PS50893">
    <property type="entry name" value="ABC_TRANSPORTER_2"/>
    <property type="match status" value="2"/>
</dbReference>
<dbReference type="Pfam" id="PF00664">
    <property type="entry name" value="ABC_membrane"/>
    <property type="match status" value="1"/>
</dbReference>
<sequence length="1544" mass="171077">MPTAGDDQAFGPQHATSFDFTLKFEQTALGILPTGLLIAAAPLFVYVCKRRPACARAGITLWIKLAATLLLFALEISSLILYCKTPSIRSDTALAAASVSSVASFTIIILIVVEHRFTLRPTSLLSLYILLSLALDIVKSRSYFLRHGLGTLGGLSAAAAAVKAGIIGVQEVPKTTLLLDEGLRRHASKESTSGFWSRSVFAWLHPIFSVGFRQTLSLQDLEPLDTDLSTRPLFEKFSPHWDTRKTRSSNGSLVIACFATLWRPFCAVILPRLLYSGLTFAQPFLLQRILDYVQRRQAQEYARVGLIAASGLVFGARGLARAAYMHANYRCVTAVRAVLIAAMADKQLRLTRAEAKKSAISTLMTADVEGIEQSLPDVHDLWSYLLDISFGLFLLYKFIGLASLTVFGPFVFSILYGIVVGNWSGKALATWNASIESRVSNLSIILSQQIPIRMMGLGPMVSKYAQKLRETEMDCSRRFRVCTTTTMTGALAIEALTPVIILAAALFWTRFDNGFTAYVAFPTLSLIAIVQMPLFYLVDTYTSLPKIWECMKRIQNYLQLPEWIDRRQHHDGDVLQLKEHQQTDAHHLRDEGEDGGEAESRQMSDEEFYQEKSEEAVVELKDAWVGPAGQPVAILQGINLRILRSRIIALIGSISCGKSTFLQTLIGEGTILHGAVIVAKLKWAFCDQSPYLTNASIRDNIIGPNTYDQKWYHSVVGACQLLDDFGQLAASDKTVVGSDGMNLSVGQRHRVALARAVYTRADIVIVDDIFGSQDQITARAIIKRLLGPDGLLRRLKTTVVFATHLGIALDVADELFQIHNTKILHYKEELKNDVLKECLVDAMGLTKQMAENLKATKATSTGPPASKPEADIHTQPEDEAAEDLVRTRGEFGLYRFYFGSFAKARVFVWVTSMLIVVFCDNFPNGYVRIWVEYGPNNNLYLIGFALIAFARVTLGLWSQRLFYLRILPESGARLHQLLLDASMNATYNFICTVDSGSLLNRFSQDMSLVVQTLPIAMYRFIFMLYSSFISIGFVMAASSYATIALPIIVAAIYFIQKYYLRTSRQLRYLDLESKTPLFVRFKETANGLHHIRSFGWLSTQLEKNLVLLDASQRAYYHMFCVQRWLNLVLDLLVAVVAVFVVSIALYVKSSSSPAAMGLAYLTLIDFGGTLTIAVKRWTEMEIALGSIARSKSFVQDTPQEKDGPDCSLPKDWPRRGEIEFKNVTAGYNADSVLTDISFTILSGDKVAITGRSGSGKSSLLVTLLNFLDYSGSIRIDGVDISQVPRQALRERITTISQTPVILDGSVRSNLVPFVDSGFPESIIKTTLRQLGLWEVIRSRGGLDQDIQEAGLSAAQQQLLCIARALLHHVQTDSKIILLDEVTASLSTASTLEVQRIFVDAFQGCTVLNIAHWDSPIQKPDLKLNIVNGKLASAWRSAFEPVDEETIERDMEQAERCMEEVRRLRLKEDAEQRQLLARERAFEEMVGMELVGSDCMAPGGQSSTAAQSPALLNASGCPLAPGCQAMICDVNAVDDQEDFGGGREQ</sequence>
<dbReference type="OrthoDB" id="4864991at2759"/>
<evidence type="ECO:0000313" key="15">
    <source>
        <dbReference type="Proteomes" id="UP000076744"/>
    </source>
</evidence>
<keyword evidence="5" id="KW-0547">Nucleotide-binding</keyword>
<feature type="transmembrane region" description="Helical" evidence="11">
    <location>
        <begin position="27"/>
        <end position="47"/>
    </location>
</feature>
<keyword evidence="8 11" id="KW-0472">Membrane</keyword>
<feature type="transmembrane region" description="Helical" evidence="11">
    <location>
        <begin position="94"/>
        <end position="113"/>
    </location>
</feature>
<feature type="transmembrane region" description="Helical" evidence="11">
    <location>
        <begin position="253"/>
        <end position="275"/>
    </location>
</feature>
<dbReference type="InterPro" id="IPR056227">
    <property type="entry name" value="TMD0_ABC"/>
</dbReference>
<dbReference type="Pfam" id="PF00005">
    <property type="entry name" value="ABC_tran"/>
    <property type="match status" value="2"/>
</dbReference>
<dbReference type="InterPro" id="IPR036640">
    <property type="entry name" value="ABC1_TM_sf"/>
</dbReference>
<feature type="domain" description="ABC transmembrane type-1" evidence="13">
    <location>
        <begin position="906"/>
        <end position="1181"/>
    </location>
</feature>
<keyword evidence="9" id="KW-0175">Coiled coil</keyword>
<evidence type="ECO:0000256" key="5">
    <source>
        <dbReference type="ARBA" id="ARBA00022741"/>
    </source>
</evidence>
<dbReference type="GO" id="GO:0005886">
    <property type="term" value="C:plasma membrane"/>
    <property type="evidence" value="ECO:0007669"/>
    <property type="project" value="UniProtKB-SubCell"/>
</dbReference>
<dbReference type="Proteomes" id="UP000076744">
    <property type="component" value="Unassembled WGS sequence"/>
</dbReference>
<keyword evidence="15" id="KW-1185">Reference proteome</keyword>
<dbReference type="CDD" id="cd18580">
    <property type="entry name" value="ABC_6TM_ABCC_D2"/>
    <property type="match status" value="1"/>
</dbReference>
<evidence type="ECO:0000256" key="2">
    <source>
        <dbReference type="ARBA" id="ARBA00022448"/>
    </source>
</evidence>
<feature type="transmembrane region" description="Helical" evidence="11">
    <location>
        <begin position="394"/>
        <end position="419"/>
    </location>
</feature>
<evidence type="ECO:0000256" key="11">
    <source>
        <dbReference type="SAM" id="Phobius"/>
    </source>
</evidence>
<keyword evidence="3" id="KW-1003">Cell membrane</keyword>
<feature type="transmembrane region" description="Helical" evidence="11">
    <location>
        <begin position="1043"/>
        <end position="1060"/>
    </location>
</feature>
<feature type="transmembrane region" description="Helical" evidence="11">
    <location>
        <begin position="1016"/>
        <end position="1037"/>
    </location>
</feature>
<dbReference type="Pfam" id="PF24357">
    <property type="entry name" value="TMD0_ABC"/>
    <property type="match status" value="1"/>
</dbReference>
<dbReference type="PROSITE" id="PS50929">
    <property type="entry name" value="ABC_TM1F"/>
    <property type="match status" value="2"/>
</dbReference>
<evidence type="ECO:0000256" key="8">
    <source>
        <dbReference type="ARBA" id="ARBA00023136"/>
    </source>
</evidence>
<evidence type="ECO:0000256" key="7">
    <source>
        <dbReference type="ARBA" id="ARBA00022989"/>
    </source>
</evidence>
<feature type="transmembrane region" description="Helical" evidence="11">
    <location>
        <begin position="896"/>
        <end position="918"/>
    </location>
</feature>
<dbReference type="InterPro" id="IPR011527">
    <property type="entry name" value="ABC1_TM_dom"/>
</dbReference>
<dbReference type="PANTHER" id="PTHR24223:SF399">
    <property type="entry name" value="ABC TRANSPORTER ATNG"/>
    <property type="match status" value="1"/>
</dbReference>
<evidence type="ECO:0000256" key="10">
    <source>
        <dbReference type="SAM" id="MobiDB-lite"/>
    </source>
</evidence>
<dbReference type="GeneID" id="30020986"/>
<evidence type="ECO:0000256" key="1">
    <source>
        <dbReference type="ARBA" id="ARBA00004651"/>
    </source>
</evidence>